<dbReference type="InterPro" id="IPR037401">
    <property type="entry name" value="SnoaL-like"/>
</dbReference>
<comment type="caution">
    <text evidence="2">The sequence shown here is derived from an EMBL/GenBank/DDBJ whole genome shotgun (WGS) entry which is preliminary data.</text>
</comment>
<name>A0A9E5A1A8_9EURY</name>
<organism evidence="2 4">
    <name type="scientific">Methanobacterium veterum</name>
    <dbReference type="NCBI Taxonomy" id="408577"/>
    <lineage>
        <taxon>Archaea</taxon>
        <taxon>Methanobacteriati</taxon>
        <taxon>Methanobacteriota</taxon>
        <taxon>Methanomada group</taxon>
        <taxon>Methanobacteria</taxon>
        <taxon>Methanobacteriales</taxon>
        <taxon>Methanobacteriaceae</taxon>
        <taxon>Methanobacterium</taxon>
    </lineage>
</organism>
<evidence type="ECO:0000313" key="3">
    <source>
        <dbReference type="EMBL" id="MCZ3373854.1"/>
    </source>
</evidence>
<dbReference type="RefSeq" id="WP_048080641.1">
    <property type="nucleotide sequence ID" value="NZ_JAPVER010000020.1"/>
</dbReference>
<dbReference type="InterPro" id="IPR032710">
    <property type="entry name" value="NTF2-like_dom_sf"/>
</dbReference>
<dbReference type="Pfam" id="PF12680">
    <property type="entry name" value="SnoaL_2"/>
    <property type="match status" value="1"/>
</dbReference>
<keyword evidence="4" id="KW-1185">Reference proteome</keyword>
<evidence type="ECO:0000313" key="4">
    <source>
        <dbReference type="Proteomes" id="UP001068021"/>
    </source>
</evidence>
<dbReference type="EMBL" id="JAPVES010000030">
    <property type="protein sequence ID" value="MCZ3373854.1"/>
    <property type="molecule type" value="Genomic_DNA"/>
</dbReference>
<sequence length="127" mass="14472">MEAKAMEQIINEYIKAYNEFDVEKMLKNVHKDVEFKNITNGVINVQLKGLKALKEQAEQATNLFDEREMKIIEHVIKGNTVETKIKFEGTFTVDVPDGPKAGELVKINGKSIFQFEEGKIILIEDIS</sequence>
<feature type="domain" description="SnoaL-like" evidence="1">
    <location>
        <begin position="11"/>
        <end position="121"/>
    </location>
</feature>
<dbReference type="Proteomes" id="UP001068021">
    <property type="component" value="Unassembled WGS sequence"/>
</dbReference>
<proteinExistence type="predicted"/>
<gene>
    <name evidence="3" type="ORF">O3H35_14480</name>
    <name evidence="2" type="ORF">O3H54_14015</name>
</gene>
<evidence type="ECO:0000259" key="1">
    <source>
        <dbReference type="Pfam" id="PF12680"/>
    </source>
</evidence>
<dbReference type="AlphaFoldDB" id="A0A9E5A1A8"/>
<dbReference type="Proteomes" id="UP001074446">
    <property type="component" value="Unassembled WGS sequence"/>
</dbReference>
<dbReference type="Gene3D" id="3.10.450.50">
    <property type="match status" value="1"/>
</dbReference>
<evidence type="ECO:0000313" key="2">
    <source>
        <dbReference type="EMBL" id="MCZ3366999.1"/>
    </source>
</evidence>
<dbReference type="EMBL" id="JAPVER010000020">
    <property type="protein sequence ID" value="MCZ3366999.1"/>
    <property type="molecule type" value="Genomic_DNA"/>
</dbReference>
<dbReference type="SUPFAM" id="SSF54427">
    <property type="entry name" value="NTF2-like"/>
    <property type="match status" value="1"/>
</dbReference>
<protein>
    <submittedName>
        <fullName evidence="2">Nuclear transport factor 2 family protein</fullName>
    </submittedName>
</protein>
<accession>A0A9E5A1A8</accession>
<reference evidence="2" key="1">
    <citation type="submission" date="2022-12" db="EMBL/GenBank/DDBJ databases">
        <title>Reclassification of two methanogenic archaea species isolated from the Kolyma lowland permafrost.</title>
        <authorList>
            <person name="Trubitsyn V.E."/>
            <person name="Rivkina E.M."/>
            <person name="Shcherbakova V.A."/>
        </authorList>
    </citation>
    <scope>NUCLEOTIDE SEQUENCE</scope>
    <source>
        <strain evidence="2">M2</strain>
        <strain evidence="3">MK4</strain>
    </source>
</reference>